<dbReference type="PANTHER" id="PTHR12428:SF65">
    <property type="entry name" value="CYTOCHROME C OXIDASE ASSEMBLY PROTEIN COX18, MITOCHONDRIAL"/>
    <property type="match status" value="1"/>
</dbReference>
<evidence type="ECO:0000256" key="6">
    <source>
        <dbReference type="ARBA" id="ARBA00022692"/>
    </source>
</evidence>
<dbReference type="InterPro" id="IPR028053">
    <property type="entry name" value="Membr_insert_YidC_N"/>
</dbReference>
<dbReference type="GO" id="GO:0015031">
    <property type="term" value="P:protein transport"/>
    <property type="evidence" value="ECO:0007669"/>
    <property type="project" value="UniProtKB-KW"/>
</dbReference>
<evidence type="ECO:0000256" key="3">
    <source>
        <dbReference type="ARBA" id="ARBA00015325"/>
    </source>
</evidence>
<evidence type="ECO:0000256" key="2">
    <source>
        <dbReference type="ARBA" id="ARBA00010527"/>
    </source>
</evidence>
<evidence type="ECO:0000256" key="9">
    <source>
        <dbReference type="ARBA" id="ARBA00023136"/>
    </source>
</evidence>
<keyword evidence="8 13" id="KW-1133">Transmembrane helix</keyword>
<dbReference type="InterPro" id="IPR047196">
    <property type="entry name" value="YidC_ALB_C"/>
</dbReference>
<keyword evidence="5 13" id="KW-1003">Cell membrane</keyword>
<dbReference type="CDD" id="cd20070">
    <property type="entry name" value="5TM_YidC_Alb3"/>
    <property type="match status" value="1"/>
</dbReference>
<dbReference type="HAMAP" id="MF_01810">
    <property type="entry name" value="YidC_type1"/>
    <property type="match status" value="1"/>
</dbReference>
<organism evidence="17 18">
    <name type="scientific">Desulfonema ishimotonii</name>
    <dbReference type="NCBI Taxonomy" id="45657"/>
    <lineage>
        <taxon>Bacteria</taxon>
        <taxon>Pseudomonadati</taxon>
        <taxon>Thermodesulfobacteriota</taxon>
        <taxon>Desulfobacteria</taxon>
        <taxon>Desulfobacterales</taxon>
        <taxon>Desulfococcaceae</taxon>
        <taxon>Desulfonema</taxon>
    </lineage>
</organism>
<dbReference type="Pfam" id="PF02096">
    <property type="entry name" value="60KD_IMP"/>
    <property type="match status" value="1"/>
</dbReference>
<feature type="transmembrane region" description="Helical" evidence="13">
    <location>
        <begin position="508"/>
        <end position="527"/>
    </location>
</feature>
<comment type="similarity">
    <text evidence="2 13">Belongs to the OXA1/ALB3/YidC family. Type 1 subfamily.</text>
</comment>
<protein>
    <recommendedName>
        <fullName evidence="3 13">Membrane protein insertase YidC</fullName>
    </recommendedName>
    <alternativeName>
        <fullName evidence="12 13">Foldase YidC</fullName>
    </alternativeName>
    <alternativeName>
        <fullName evidence="11 13">Membrane integrase YidC</fullName>
    </alternativeName>
    <alternativeName>
        <fullName evidence="13">Membrane protein YidC</fullName>
    </alternativeName>
</protein>
<evidence type="ECO:0000256" key="8">
    <source>
        <dbReference type="ARBA" id="ARBA00022989"/>
    </source>
</evidence>
<feature type="transmembrane region" description="Helical" evidence="13">
    <location>
        <begin position="347"/>
        <end position="366"/>
    </location>
</feature>
<evidence type="ECO:0000313" key="17">
    <source>
        <dbReference type="EMBL" id="GBC63803.1"/>
    </source>
</evidence>
<evidence type="ECO:0000256" key="1">
    <source>
        <dbReference type="ARBA" id="ARBA00004429"/>
    </source>
</evidence>
<feature type="region of interest" description="Disordered" evidence="14">
    <location>
        <begin position="34"/>
        <end position="55"/>
    </location>
</feature>
<dbReference type="NCBIfam" id="TIGR03593">
    <property type="entry name" value="yidC_nterm"/>
    <property type="match status" value="1"/>
</dbReference>
<dbReference type="Gene3D" id="2.70.98.90">
    <property type="match status" value="1"/>
</dbReference>
<evidence type="ECO:0000259" key="15">
    <source>
        <dbReference type="Pfam" id="PF02096"/>
    </source>
</evidence>
<comment type="caution">
    <text evidence="13">Lacks conserved residue(s) required for the propagation of feature annotation.</text>
</comment>
<evidence type="ECO:0000259" key="16">
    <source>
        <dbReference type="Pfam" id="PF14849"/>
    </source>
</evidence>
<dbReference type="CDD" id="cd19961">
    <property type="entry name" value="EcYidC-like_peri"/>
    <property type="match status" value="1"/>
</dbReference>
<dbReference type="NCBIfam" id="TIGR03592">
    <property type="entry name" value="yidC_oxa1_cterm"/>
    <property type="match status" value="1"/>
</dbReference>
<keyword evidence="18" id="KW-1185">Reference proteome</keyword>
<dbReference type="Proteomes" id="UP000288096">
    <property type="component" value="Unassembled WGS sequence"/>
</dbReference>
<evidence type="ECO:0000256" key="11">
    <source>
        <dbReference type="ARBA" id="ARBA00033245"/>
    </source>
</evidence>
<evidence type="ECO:0000256" key="4">
    <source>
        <dbReference type="ARBA" id="ARBA00022448"/>
    </source>
</evidence>
<comment type="caution">
    <text evidence="17">The sequence shown here is derived from an EMBL/GenBank/DDBJ whole genome shotgun (WGS) entry which is preliminary data.</text>
</comment>
<evidence type="ECO:0000256" key="12">
    <source>
        <dbReference type="ARBA" id="ARBA00033342"/>
    </source>
</evidence>
<sequence>MEQARLLLAIVLSFLVFVVWNFFFADTETPVASPEKTLSRQAGTAAPETPTAIPAPAVIPPTPVRTGRIITVNAPRYTVKISEKGAAVTSVVLKDYRETVAKDSRRKELIAQDLSAGTVLAGFSGGGIPSLRDVTFVGSPETDTLDINGESRSVSFVWASPEGIVVRKSFSFSPDSYLIGMNVTVENTSGLPIRGNLSLSLLNHYPETPPRYGFEGASALIGGSLEQVPVKDIEDKNTWSGKIGWIAIESRYFMTGIVPGTPAEGRMHLVTSANNVLENRYISPETEIAPGTQEQVAFDLFFGPKQLKLLKTFDNGLNEAVTFGMFDVIAKPCLWLMNLLYSIIPNYGLAIIILTILIKIVLWPLGNKSYQSMNEMKKIQPLMAELREKYKDDKQKMNEELMTLYKLYKINPMGGCLPMVLQIPVFFALYRMLYEAIELRHAPFIGWINDLSAPDRLFHFSFSIPFMEPPYGIPVLTIVMGATMLLQQKMSPPPGDPSQAKMMMFMPVVFTFIFINFSSGLVLYWLVNNVLSISQQYYVLKKNA</sequence>
<feature type="domain" description="Membrane insertase YidC/Oxa/ALB C-terminal" evidence="15">
    <location>
        <begin position="347"/>
        <end position="539"/>
    </location>
</feature>
<dbReference type="InterPro" id="IPR028055">
    <property type="entry name" value="YidC/Oxa/ALB_C"/>
</dbReference>
<keyword evidence="4 13" id="KW-0813">Transport</keyword>
<accession>A0A401G3M4</accession>
<dbReference type="PANTHER" id="PTHR12428">
    <property type="entry name" value="OXA1"/>
    <property type="match status" value="1"/>
</dbReference>
<keyword evidence="7 13" id="KW-0653">Protein transport</keyword>
<reference evidence="18" key="1">
    <citation type="submission" date="2017-11" db="EMBL/GenBank/DDBJ databases">
        <authorList>
            <person name="Watanabe M."/>
            <person name="Kojima H."/>
        </authorList>
    </citation>
    <scope>NUCLEOTIDE SEQUENCE [LARGE SCALE GENOMIC DNA]</scope>
    <source>
        <strain evidence="18">Tokyo 01</strain>
    </source>
</reference>
<feature type="transmembrane region" description="Helical" evidence="13">
    <location>
        <begin position="410"/>
        <end position="430"/>
    </location>
</feature>
<dbReference type="Pfam" id="PF14849">
    <property type="entry name" value="YidC_periplas"/>
    <property type="match status" value="1"/>
</dbReference>
<evidence type="ECO:0000256" key="7">
    <source>
        <dbReference type="ARBA" id="ARBA00022927"/>
    </source>
</evidence>
<dbReference type="GO" id="GO:0005886">
    <property type="term" value="C:plasma membrane"/>
    <property type="evidence" value="ECO:0007669"/>
    <property type="project" value="UniProtKB-SubCell"/>
</dbReference>
<dbReference type="NCBIfam" id="NF002353">
    <property type="entry name" value="PRK01318.1-4"/>
    <property type="match status" value="1"/>
</dbReference>
<dbReference type="EMBL" id="BEXT01000001">
    <property type="protein sequence ID" value="GBC63803.1"/>
    <property type="molecule type" value="Genomic_DNA"/>
</dbReference>
<reference evidence="18" key="2">
    <citation type="submission" date="2019-01" db="EMBL/GenBank/DDBJ databases">
        <title>Genome sequence of Desulfonema ishimotonii strain Tokyo 01.</title>
        <authorList>
            <person name="Fukui M."/>
        </authorList>
    </citation>
    <scope>NUCLEOTIDE SEQUENCE [LARGE SCALE GENOMIC DNA]</scope>
    <source>
        <strain evidence="18">Tokyo 01</strain>
    </source>
</reference>
<dbReference type="InterPro" id="IPR038221">
    <property type="entry name" value="YidC_periplasmic_sf"/>
</dbReference>
<dbReference type="InterPro" id="IPR001708">
    <property type="entry name" value="YidC/ALB3/OXA1/COX18"/>
</dbReference>
<dbReference type="GO" id="GO:0051205">
    <property type="term" value="P:protein insertion into membrane"/>
    <property type="evidence" value="ECO:0007669"/>
    <property type="project" value="TreeGrafter"/>
</dbReference>
<comment type="subunit">
    <text evidence="13">Interacts with the Sec translocase complex via SecD. Specifically interacts with transmembrane segments of nascent integral membrane proteins during membrane integration.</text>
</comment>
<comment type="function">
    <text evidence="13">Required for the insertion and/or proper folding and/or complex formation of integral membrane proteins into the membrane. Involved in integration of membrane proteins that insert both dependently and independently of the Sec translocase complex, as well as at least some lipoproteins. Aids folding of multispanning membrane proteins.</text>
</comment>
<evidence type="ECO:0000256" key="10">
    <source>
        <dbReference type="ARBA" id="ARBA00023186"/>
    </source>
</evidence>
<evidence type="ECO:0000256" key="13">
    <source>
        <dbReference type="HAMAP-Rule" id="MF_01810"/>
    </source>
</evidence>
<comment type="subcellular location">
    <subcellularLocation>
        <location evidence="1">Cell inner membrane</location>
        <topology evidence="1">Multi-pass membrane protein</topology>
    </subcellularLocation>
    <subcellularLocation>
        <location evidence="13">Cell membrane</location>
        <topology evidence="13">Multi-pass membrane protein</topology>
    </subcellularLocation>
</comment>
<dbReference type="AlphaFoldDB" id="A0A401G3M4"/>
<dbReference type="PRINTS" id="PR01900">
    <property type="entry name" value="YIDCPROTEIN"/>
</dbReference>
<feature type="compositionally biased region" description="Low complexity" evidence="14">
    <location>
        <begin position="44"/>
        <end position="55"/>
    </location>
</feature>
<evidence type="ECO:0000256" key="14">
    <source>
        <dbReference type="SAM" id="MobiDB-lite"/>
    </source>
</evidence>
<feature type="domain" description="Membrane insertase YidC N-terminal" evidence="16">
    <location>
        <begin position="70"/>
        <end position="336"/>
    </location>
</feature>
<gene>
    <name evidence="13" type="primary">yidC</name>
    <name evidence="17" type="ORF">DENIS_4801</name>
</gene>
<dbReference type="GO" id="GO:0032977">
    <property type="term" value="F:membrane insertase activity"/>
    <property type="evidence" value="ECO:0007669"/>
    <property type="project" value="InterPro"/>
</dbReference>
<dbReference type="InterPro" id="IPR019998">
    <property type="entry name" value="Membr_insert_YidC"/>
</dbReference>
<name>A0A401G3M4_9BACT</name>
<evidence type="ECO:0000313" key="18">
    <source>
        <dbReference type="Proteomes" id="UP000288096"/>
    </source>
</evidence>
<proteinExistence type="inferred from homology"/>
<keyword evidence="9 13" id="KW-0472">Membrane</keyword>
<keyword evidence="10 13" id="KW-0143">Chaperone</keyword>
<keyword evidence="6 13" id="KW-0812">Transmembrane</keyword>
<dbReference type="PRINTS" id="PR00701">
    <property type="entry name" value="60KDINNERMP"/>
</dbReference>
<evidence type="ECO:0000256" key="5">
    <source>
        <dbReference type="ARBA" id="ARBA00022475"/>
    </source>
</evidence>